<reference evidence="2 3" key="1">
    <citation type="submission" date="2020-08" db="EMBL/GenBank/DDBJ databases">
        <authorList>
            <person name="Hejnol A."/>
        </authorList>
    </citation>
    <scope>NUCLEOTIDE SEQUENCE [LARGE SCALE GENOMIC DNA]</scope>
</reference>
<name>A0A7I8VZU9_9ANNE</name>
<dbReference type="AlphaFoldDB" id="A0A7I8VZU9"/>
<dbReference type="PANTHER" id="PTHR21055:SF3">
    <property type="entry name" value="PROTEIN PHOSPHATASE 1 REGULATORY SUBUNIT 36"/>
    <property type="match status" value="1"/>
</dbReference>
<evidence type="ECO:0000256" key="1">
    <source>
        <dbReference type="SAM" id="MobiDB-lite"/>
    </source>
</evidence>
<feature type="compositionally biased region" description="Basic and acidic residues" evidence="1">
    <location>
        <begin position="39"/>
        <end position="56"/>
    </location>
</feature>
<evidence type="ECO:0000313" key="2">
    <source>
        <dbReference type="EMBL" id="CAD5121394.1"/>
    </source>
</evidence>
<evidence type="ECO:0000313" key="3">
    <source>
        <dbReference type="Proteomes" id="UP000549394"/>
    </source>
</evidence>
<dbReference type="InterPro" id="IPR026142">
    <property type="entry name" value="Pro_pase_1_reg_su_36"/>
</dbReference>
<accession>A0A7I8VZU9</accession>
<proteinExistence type="predicted"/>
<protein>
    <submittedName>
        <fullName evidence="2">DgyrCDS9916</fullName>
    </submittedName>
</protein>
<feature type="region of interest" description="Disordered" evidence="1">
    <location>
        <begin position="1"/>
        <end position="24"/>
    </location>
</feature>
<dbReference type="OrthoDB" id="6724830at2759"/>
<dbReference type="EMBL" id="CAJFCJ010000014">
    <property type="protein sequence ID" value="CAD5121394.1"/>
    <property type="molecule type" value="Genomic_DNA"/>
</dbReference>
<sequence>MSKVLYHDSLPKSELPEPKSGKWEWREDTNTLEFTNFQTKKDAKRKAAADKHKSVDRGATPSRANKKSIPTWIPKKKDKDEGPSHINLVHIKESALSYLTEHYEEKDDTEDMDKFKAFEAGVYHTKQLDEFLMFLLKYFELFFEKFNLDNKPNPMNIEPSQAEVAYYHKVCDKLLAAQKLVGYAYGILILGDGMSTHHHMSCGVSRVSNTYKDRNMFECLYKFCSVVVEKTFVKRNDEAVRTEVNRMMRSHTFNPALRIKLAPDAEKNTDEVKLTPAEYRRQHGNRPAIKSIITQKSPALISILPSSKEGATYLFQRKQALSAAGISDNKSADEIISDDSIESVTETLSLETLKVGIIGESSKDYDLKTLIPHRGGEGDDPSRDEKERLSSRRASLQTSDEQAASKNRDESPTLSRRETTATSVVTQNEQ</sequence>
<feature type="region of interest" description="Disordered" evidence="1">
    <location>
        <begin position="36"/>
        <end position="83"/>
    </location>
</feature>
<feature type="compositionally biased region" description="Basic and acidic residues" evidence="1">
    <location>
        <begin position="374"/>
        <end position="390"/>
    </location>
</feature>
<feature type="compositionally biased region" description="Polar residues" evidence="1">
    <location>
        <begin position="392"/>
        <end position="405"/>
    </location>
</feature>
<dbReference type="PANTHER" id="PTHR21055">
    <property type="entry name" value="PROTEIN PHOSPHATASE 1 REGULATORY SUBUNIT 36"/>
    <property type="match status" value="1"/>
</dbReference>
<organism evidence="2 3">
    <name type="scientific">Dimorphilus gyrociliatus</name>
    <dbReference type="NCBI Taxonomy" id="2664684"/>
    <lineage>
        <taxon>Eukaryota</taxon>
        <taxon>Metazoa</taxon>
        <taxon>Spiralia</taxon>
        <taxon>Lophotrochozoa</taxon>
        <taxon>Annelida</taxon>
        <taxon>Polychaeta</taxon>
        <taxon>Polychaeta incertae sedis</taxon>
        <taxon>Dinophilidae</taxon>
        <taxon>Dimorphilus</taxon>
    </lineage>
</organism>
<dbReference type="Proteomes" id="UP000549394">
    <property type="component" value="Unassembled WGS sequence"/>
</dbReference>
<dbReference type="GO" id="GO:0019902">
    <property type="term" value="F:phosphatase binding"/>
    <property type="evidence" value="ECO:0007669"/>
    <property type="project" value="InterPro"/>
</dbReference>
<keyword evidence="3" id="KW-1185">Reference proteome</keyword>
<comment type="caution">
    <text evidence="2">The sequence shown here is derived from an EMBL/GenBank/DDBJ whole genome shotgun (WGS) entry which is preliminary data.</text>
</comment>
<feature type="compositionally biased region" description="Basic and acidic residues" evidence="1">
    <location>
        <begin position="406"/>
        <end position="419"/>
    </location>
</feature>
<feature type="region of interest" description="Disordered" evidence="1">
    <location>
        <begin position="368"/>
        <end position="430"/>
    </location>
</feature>
<feature type="compositionally biased region" description="Polar residues" evidence="1">
    <location>
        <begin position="420"/>
        <end position="430"/>
    </location>
</feature>
<gene>
    <name evidence="2" type="ORF">DGYR_LOCUS9354</name>
</gene>
<dbReference type="Pfam" id="PF14895">
    <property type="entry name" value="PPPI_inhib"/>
    <property type="match status" value="1"/>
</dbReference>